<proteinExistence type="predicted"/>
<keyword evidence="2" id="KW-1185">Reference proteome</keyword>
<dbReference type="Proteomes" id="UP000182631">
    <property type="component" value="Unassembled WGS sequence"/>
</dbReference>
<keyword evidence="1" id="KW-0808">Transferase</keyword>
<dbReference type="AlphaFoldDB" id="A0A164YWM7"/>
<keyword evidence="1" id="KW-0489">Methyltransferase</keyword>
<dbReference type="EC" id="2.1.1.72" evidence="1"/>
<dbReference type="EMBL" id="FITM01000077">
    <property type="protein sequence ID" value="SAY38735.1"/>
    <property type="molecule type" value="Genomic_DNA"/>
</dbReference>
<organism evidence="1 2">
    <name type="scientific">Candidatus Synechococcus spongiarum</name>
    <dbReference type="NCBI Taxonomy" id="431041"/>
    <lineage>
        <taxon>Bacteria</taxon>
        <taxon>Bacillati</taxon>
        <taxon>Cyanobacteriota</taxon>
        <taxon>Cyanophyceae</taxon>
        <taxon>Synechococcales</taxon>
        <taxon>Synechococcaceae</taxon>
        <taxon>Synechococcus</taxon>
    </lineage>
</organism>
<evidence type="ECO:0000313" key="1">
    <source>
        <dbReference type="EMBL" id="SAY38735.1"/>
    </source>
</evidence>
<feature type="non-terminal residue" evidence="1">
    <location>
        <position position="53"/>
    </location>
</feature>
<gene>
    <name evidence="1" type="ORF">FLM9_656</name>
</gene>
<sequence>MASLFPPSPLHTYRLLDAGAGMGALTCAFLDCWMAGGFGFTAVEATACEIDDH</sequence>
<dbReference type="GO" id="GO:0009007">
    <property type="term" value="F:site-specific DNA-methyltransferase (adenine-specific) activity"/>
    <property type="evidence" value="ECO:0007669"/>
    <property type="project" value="UniProtKB-EC"/>
</dbReference>
<dbReference type="GO" id="GO:0032259">
    <property type="term" value="P:methylation"/>
    <property type="evidence" value="ECO:0007669"/>
    <property type="project" value="UniProtKB-KW"/>
</dbReference>
<reference evidence="2" key="1">
    <citation type="submission" date="2016-02" db="EMBL/GenBank/DDBJ databases">
        <authorList>
            <person name="liu f."/>
        </authorList>
    </citation>
    <scope>NUCLEOTIDE SEQUENCE [LARGE SCALE GENOMIC DNA]</scope>
</reference>
<protein>
    <submittedName>
        <fullName evidence="1">Modification methylase PstI</fullName>
        <ecNumber evidence="1">2.1.1.72</ecNumber>
    </submittedName>
</protein>
<accession>A0A164YWM7</accession>
<name>A0A164YWM7_9SYNE</name>
<evidence type="ECO:0000313" key="2">
    <source>
        <dbReference type="Proteomes" id="UP000182631"/>
    </source>
</evidence>